<accession>A0A6A4N110</accession>
<proteinExistence type="predicted"/>
<dbReference type="AlphaFoldDB" id="A0A6A4N110"/>
<sequence length="101" mass="11321">MSMVSELFSAANKMTPFRAHGGPDRRELLFLFGFDDLVASMAASYHCHLPNLNGFNFQLLYFLANIANTNWILGILDLLSLVTAQVFVETSRYGTATWPQC</sequence>
<name>A0A6A4N110_LUPAL</name>
<protein>
    <submittedName>
        <fullName evidence="1">Uncharacterized protein</fullName>
    </submittedName>
</protein>
<evidence type="ECO:0000313" key="1">
    <source>
        <dbReference type="EMBL" id="KAE9588426.1"/>
    </source>
</evidence>
<evidence type="ECO:0000313" key="2">
    <source>
        <dbReference type="Proteomes" id="UP000447434"/>
    </source>
</evidence>
<organism evidence="1 2">
    <name type="scientific">Lupinus albus</name>
    <name type="common">White lupine</name>
    <name type="synonym">Lupinus termis</name>
    <dbReference type="NCBI Taxonomy" id="3870"/>
    <lineage>
        <taxon>Eukaryota</taxon>
        <taxon>Viridiplantae</taxon>
        <taxon>Streptophyta</taxon>
        <taxon>Embryophyta</taxon>
        <taxon>Tracheophyta</taxon>
        <taxon>Spermatophyta</taxon>
        <taxon>Magnoliopsida</taxon>
        <taxon>eudicotyledons</taxon>
        <taxon>Gunneridae</taxon>
        <taxon>Pentapetalae</taxon>
        <taxon>rosids</taxon>
        <taxon>fabids</taxon>
        <taxon>Fabales</taxon>
        <taxon>Fabaceae</taxon>
        <taxon>Papilionoideae</taxon>
        <taxon>50 kb inversion clade</taxon>
        <taxon>genistoids sensu lato</taxon>
        <taxon>core genistoids</taxon>
        <taxon>Genisteae</taxon>
        <taxon>Lupinus</taxon>
    </lineage>
</organism>
<reference evidence="2" key="1">
    <citation type="journal article" date="2020" name="Nat. Commun.">
        <title>Genome sequence of the cluster root forming white lupin.</title>
        <authorList>
            <person name="Hufnagel B."/>
            <person name="Marques A."/>
            <person name="Soriano A."/>
            <person name="Marques L."/>
            <person name="Divol F."/>
            <person name="Doumas P."/>
            <person name="Sallet E."/>
            <person name="Mancinotti D."/>
            <person name="Carrere S."/>
            <person name="Marande W."/>
            <person name="Arribat S."/>
            <person name="Keller J."/>
            <person name="Huneau C."/>
            <person name="Blein T."/>
            <person name="Aime D."/>
            <person name="Laguerre M."/>
            <person name="Taylor J."/>
            <person name="Schubert V."/>
            <person name="Nelson M."/>
            <person name="Geu-Flores F."/>
            <person name="Crespi M."/>
            <person name="Gallardo-Guerrero K."/>
            <person name="Delaux P.-M."/>
            <person name="Salse J."/>
            <person name="Berges H."/>
            <person name="Guyot R."/>
            <person name="Gouzy J."/>
            <person name="Peret B."/>
        </authorList>
    </citation>
    <scope>NUCLEOTIDE SEQUENCE [LARGE SCALE GENOMIC DNA]</scope>
    <source>
        <strain evidence="2">cv. Amiga</strain>
    </source>
</reference>
<dbReference type="Proteomes" id="UP000447434">
    <property type="component" value="Chromosome 22"/>
</dbReference>
<dbReference type="EMBL" id="WOCE01000022">
    <property type="protein sequence ID" value="KAE9588426.1"/>
    <property type="molecule type" value="Genomic_DNA"/>
</dbReference>
<comment type="caution">
    <text evidence="1">The sequence shown here is derived from an EMBL/GenBank/DDBJ whole genome shotgun (WGS) entry which is preliminary data.</text>
</comment>
<keyword evidence="2" id="KW-1185">Reference proteome</keyword>
<gene>
    <name evidence="1" type="ORF">Lalb_Chr22g0355201</name>
</gene>